<accession>A0ABV8YB76</accession>
<dbReference type="InterPro" id="IPR011990">
    <property type="entry name" value="TPR-like_helical_dom_sf"/>
</dbReference>
<keyword evidence="2" id="KW-1185">Reference proteome</keyword>
<dbReference type="EMBL" id="JBHSEG010000008">
    <property type="protein sequence ID" value="MFC4455148.1"/>
    <property type="molecule type" value="Genomic_DNA"/>
</dbReference>
<comment type="caution">
    <text evidence="1">The sequence shown here is derived from an EMBL/GenBank/DDBJ whole genome shotgun (WGS) entry which is preliminary data.</text>
</comment>
<dbReference type="Proteomes" id="UP001595939">
    <property type="component" value="Unassembled WGS sequence"/>
</dbReference>
<sequence length="578" mass="62775">MTVNAKCLPITASEVENPAAYYRWRVQQRTSVQPNELAQALELLGTVAALIRAADLYAVAGREQDSLRCVQQGAASQDPVIRAHALALLARHEAALEFANSAAPVNSAASLPSLQQALLEVRSQGRADPFALEAVVEVLITQAELHTEHRQYQEAMQCASEALLLSKVLDAAPLTLVARLGYATAAHRALHLQEASTHYRLIRESPDVGPRQKQYAALNAAAIQLLYGEDRQALNLLESLHTADPTSPAVQTTWQYARGLCGLLDEEEPICPCPSNNYDQVNQALQLLNRHAGQPDEPALRAVIEALRQWQPNSATLGPVVRWLQGLALLKLGQPLLSAQRIAGQMSEAPAADALLLALQLDISLHPQGADLQPPAALCQAVQGVFDQLSSVDARNGLAARLALWHPVAAAFVAVSPHSVPELADAALPAVFRDGRPIHVYGQGVPARLPFVQLTLSAFGVDASLPRDQHAERDRMREVLCVVPPGGRHPRWRPVVPPAQLVFHLLRVAETEGALWRRTAEELATSHGLVPTTHGASLREERALLHHHLLQLLNQQRTTQGFFAALTPTRRTPYGQLA</sequence>
<evidence type="ECO:0000313" key="1">
    <source>
        <dbReference type="EMBL" id="MFC4455148.1"/>
    </source>
</evidence>
<gene>
    <name evidence="1" type="ORF">ACFO0P_15325</name>
</gene>
<evidence type="ECO:0000313" key="2">
    <source>
        <dbReference type="Proteomes" id="UP001595939"/>
    </source>
</evidence>
<name>A0ABV8YB76_9DEIO</name>
<dbReference type="RefSeq" id="WP_380129866.1">
    <property type="nucleotide sequence ID" value="NZ_JBHSEG010000008.1"/>
</dbReference>
<dbReference type="SUPFAM" id="SSF48452">
    <property type="entry name" value="TPR-like"/>
    <property type="match status" value="1"/>
</dbReference>
<evidence type="ECO:0008006" key="3">
    <source>
        <dbReference type="Google" id="ProtNLM"/>
    </source>
</evidence>
<proteinExistence type="predicted"/>
<protein>
    <recommendedName>
        <fullName evidence="3">MalT-like TPR region domain-containing protein</fullName>
    </recommendedName>
</protein>
<organism evidence="1 2">
    <name type="scientific">Deinococcus sonorensis</name>
    <dbReference type="NCBI Taxonomy" id="309891"/>
    <lineage>
        <taxon>Bacteria</taxon>
        <taxon>Thermotogati</taxon>
        <taxon>Deinococcota</taxon>
        <taxon>Deinococci</taxon>
        <taxon>Deinococcales</taxon>
        <taxon>Deinococcaceae</taxon>
        <taxon>Deinococcus</taxon>
    </lineage>
</organism>
<reference evidence="2" key="1">
    <citation type="journal article" date="2019" name="Int. J. Syst. Evol. Microbiol.">
        <title>The Global Catalogue of Microorganisms (GCM) 10K type strain sequencing project: providing services to taxonomists for standard genome sequencing and annotation.</title>
        <authorList>
            <consortium name="The Broad Institute Genomics Platform"/>
            <consortium name="The Broad Institute Genome Sequencing Center for Infectious Disease"/>
            <person name="Wu L."/>
            <person name="Ma J."/>
        </authorList>
    </citation>
    <scope>NUCLEOTIDE SEQUENCE [LARGE SCALE GENOMIC DNA]</scope>
    <source>
        <strain evidence="2">CCUG 39970</strain>
    </source>
</reference>